<feature type="region of interest" description="Disordered" evidence="11">
    <location>
        <begin position="1"/>
        <end position="20"/>
    </location>
</feature>
<dbReference type="SUPFAM" id="SSF55785">
    <property type="entry name" value="PYP-like sensor domain (PAS domain)"/>
    <property type="match status" value="1"/>
</dbReference>
<evidence type="ECO:0000313" key="16">
    <source>
        <dbReference type="EMBL" id="TWI03783.1"/>
    </source>
</evidence>
<accession>A0A562L823</accession>
<evidence type="ECO:0000313" key="17">
    <source>
        <dbReference type="Proteomes" id="UP000315167"/>
    </source>
</evidence>
<evidence type="ECO:0000256" key="5">
    <source>
        <dbReference type="ARBA" id="ARBA00022679"/>
    </source>
</evidence>
<dbReference type="InterPro" id="IPR000014">
    <property type="entry name" value="PAS"/>
</dbReference>
<evidence type="ECO:0000256" key="3">
    <source>
        <dbReference type="ARBA" id="ARBA00012438"/>
    </source>
</evidence>
<dbReference type="InterPro" id="IPR005467">
    <property type="entry name" value="His_kinase_dom"/>
</dbReference>
<evidence type="ECO:0000259" key="13">
    <source>
        <dbReference type="PROSITE" id="PS50109"/>
    </source>
</evidence>
<proteinExistence type="predicted"/>
<evidence type="ECO:0000256" key="7">
    <source>
        <dbReference type="ARBA" id="ARBA00022777"/>
    </source>
</evidence>
<comment type="caution">
    <text evidence="16">The sequence shown here is derived from an EMBL/GenBank/DDBJ whole genome shotgun (WGS) entry which is preliminary data.</text>
</comment>
<keyword evidence="4" id="KW-0597">Phosphoprotein</keyword>
<evidence type="ECO:0000256" key="9">
    <source>
        <dbReference type="ARBA" id="ARBA00023136"/>
    </source>
</evidence>
<evidence type="ECO:0000256" key="4">
    <source>
        <dbReference type="ARBA" id="ARBA00022553"/>
    </source>
</evidence>
<dbReference type="SUPFAM" id="SSF47384">
    <property type="entry name" value="Homodimeric domain of signal transducing histidine kinase"/>
    <property type="match status" value="1"/>
</dbReference>
<feature type="coiled-coil region" evidence="10">
    <location>
        <begin position="52"/>
        <end position="79"/>
    </location>
</feature>
<protein>
    <recommendedName>
        <fullName evidence="3">histidine kinase</fullName>
        <ecNumber evidence="3">2.7.13.3</ecNumber>
    </recommendedName>
</protein>
<dbReference type="PROSITE" id="PS50839">
    <property type="entry name" value="CHASE"/>
    <property type="match status" value="1"/>
</dbReference>
<dbReference type="Gene3D" id="3.30.450.350">
    <property type="entry name" value="CHASE domain"/>
    <property type="match status" value="1"/>
</dbReference>
<keyword evidence="17" id="KW-1185">Reference proteome</keyword>
<evidence type="ECO:0000256" key="11">
    <source>
        <dbReference type="SAM" id="MobiDB-lite"/>
    </source>
</evidence>
<dbReference type="EMBL" id="VLKN01000003">
    <property type="protein sequence ID" value="TWI03783.1"/>
    <property type="molecule type" value="Genomic_DNA"/>
</dbReference>
<feature type="domain" description="PAC" evidence="14">
    <location>
        <begin position="446"/>
        <end position="498"/>
    </location>
</feature>
<dbReference type="PANTHER" id="PTHR42878">
    <property type="entry name" value="TWO-COMPONENT HISTIDINE KINASE"/>
    <property type="match status" value="1"/>
</dbReference>
<evidence type="ECO:0000256" key="12">
    <source>
        <dbReference type="SAM" id="Phobius"/>
    </source>
</evidence>
<dbReference type="PRINTS" id="PR00344">
    <property type="entry name" value="BCTRLSENSOR"/>
</dbReference>
<dbReference type="Gene3D" id="3.30.450.20">
    <property type="entry name" value="PAS domain"/>
    <property type="match status" value="1"/>
</dbReference>
<dbReference type="EC" id="2.7.13.3" evidence="3"/>
<dbReference type="InterPro" id="IPR035965">
    <property type="entry name" value="PAS-like_dom_sf"/>
</dbReference>
<keyword evidence="8 12" id="KW-1133">Transmembrane helix</keyword>
<dbReference type="CDD" id="cd00082">
    <property type="entry name" value="HisKA"/>
    <property type="match status" value="1"/>
</dbReference>
<dbReference type="Pfam" id="PF02518">
    <property type="entry name" value="HATPase_c"/>
    <property type="match status" value="1"/>
</dbReference>
<dbReference type="Proteomes" id="UP000315167">
    <property type="component" value="Unassembled WGS sequence"/>
</dbReference>
<reference evidence="16 17" key="1">
    <citation type="journal article" date="2015" name="Stand. Genomic Sci.">
        <title>Genomic Encyclopedia of Bacterial and Archaeal Type Strains, Phase III: the genomes of soil and plant-associated and newly described type strains.</title>
        <authorList>
            <person name="Whitman W.B."/>
            <person name="Woyke T."/>
            <person name="Klenk H.P."/>
            <person name="Zhou Y."/>
            <person name="Lilburn T.G."/>
            <person name="Beck B.J."/>
            <person name="De Vos P."/>
            <person name="Vandamme P."/>
            <person name="Eisen J.A."/>
            <person name="Garrity G."/>
            <person name="Hugenholtz P."/>
            <person name="Kyrpides N.C."/>
        </authorList>
    </citation>
    <scope>NUCLEOTIDE SEQUENCE [LARGE SCALE GENOMIC DNA]</scope>
    <source>
        <strain evidence="16 17">CGMCC 1.10821</strain>
    </source>
</reference>
<dbReference type="InterPro" id="IPR036097">
    <property type="entry name" value="HisK_dim/P_sf"/>
</dbReference>
<dbReference type="Gene3D" id="3.30.565.10">
    <property type="entry name" value="Histidine kinase-like ATPase, C-terminal domain"/>
    <property type="match status" value="1"/>
</dbReference>
<feature type="compositionally biased region" description="Pro residues" evidence="11">
    <location>
        <begin position="7"/>
        <end position="17"/>
    </location>
</feature>
<organism evidence="16 17">
    <name type="scientific">Luteimonas cucumeris</name>
    <dbReference type="NCBI Taxonomy" id="985012"/>
    <lineage>
        <taxon>Bacteria</taxon>
        <taxon>Pseudomonadati</taxon>
        <taxon>Pseudomonadota</taxon>
        <taxon>Gammaproteobacteria</taxon>
        <taxon>Lysobacterales</taxon>
        <taxon>Lysobacteraceae</taxon>
        <taxon>Luteimonas</taxon>
    </lineage>
</organism>
<gene>
    <name evidence="16" type="ORF">IP90_01599</name>
</gene>
<evidence type="ECO:0000256" key="8">
    <source>
        <dbReference type="ARBA" id="ARBA00022989"/>
    </source>
</evidence>
<evidence type="ECO:0000256" key="1">
    <source>
        <dbReference type="ARBA" id="ARBA00000085"/>
    </source>
</evidence>
<dbReference type="Gene3D" id="1.10.287.130">
    <property type="match status" value="1"/>
</dbReference>
<dbReference type="InterPro" id="IPR042240">
    <property type="entry name" value="CHASE_sf"/>
</dbReference>
<dbReference type="Pfam" id="PF00512">
    <property type="entry name" value="HisKA"/>
    <property type="match status" value="1"/>
</dbReference>
<dbReference type="GO" id="GO:0007234">
    <property type="term" value="P:osmosensory signaling via phosphorelay pathway"/>
    <property type="evidence" value="ECO:0007669"/>
    <property type="project" value="TreeGrafter"/>
</dbReference>
<dbReference type="InterPro" id="IPR000700">
    <property type="entry name" value="PAS-assoc_C"/>
</dbReference>
<dbReference type="GO" id="GO:0000155">
    <property type="term" value="F:phosphorelay sensor kinase activity"/>
    <property type="evidence" value="ECO:0007669"/>
    <property type="project" value="InterPro"/>
</dbReference>
<sequence>MLAGMSPGPPPTTPPASLPEYGRNLPVTPFRGYLLALAVLIGALVSVILFWRNAHERELRAAEADFVAETRQIAELLRQRMMSYELALGSSASLFTSVRPTPQQWQSFVDGLEIEQRFPGMLGMGYAPYVTPEGLRQLQLESLDGGQELLQLQPPGIRPYYGLVLYLAPTTLENRGVIGFDMFADPVRHAAMAAARDSGRPHLSGPVHLLQDRYGAGPQTGLLLYSPLYNPGEPVSTLEERRQSMRGWVYMPFHMSSFVEAALPPRDRYGGIDFRLYDVTGSVPELLHAEADRNPGKTPAFISSLPIDVYGRRWRMDFRSGPAEVASPGLAGLRVTLAIGLLSSLLLFGLVMLLARTENRARQIATQLTEDYRRSEQRFRMAMVYSAIGKALLDHEGRVVEANPALGSIVGRDPVQLAGEVFSSLFDDASDPVRTSEMEAVADGVFRTTRRLRRDSGELRYAQLTYAPIPGNVGQDIARLVQVEDVSDRLRAEAQVRALNRTLESRVAQRTRELSLANNELESFAYSVSHDLRAPLRSIEGFSRLLTERYQQVLDESGRDYLSRVRNATARMGELIEAMLKMARLSRSELKPRSLDLSQLAAEVIAELRAAEPARKVEVDIEPGMHAVGDPTLLRNLLVNLLGNAWKFTGESARPRIEFFRERRPSASPTYVVRDNGAGFETNYADKLFRPFQRLHSQEQFSGHGVGLASVKRIVERHGGSIQAEGTPGQGATFRFTLSGDWELGASPRS</sequence>
<dbReference type="SUPFAM" id="SSF55874">
    <property type="entry name" value="ATPase domain of HSP90 chaperone/DNA topoisomerase II/histidine kinase"/>
    <property type="match status" value="1"/>
</dbReference>
<evidence type="ECO:0000256" key="6">
    <source>
        <dbReference type="ARBA" id="ARBA00022692"/>
    </source>
</evidence>
<comment type="subcellular location">
    <subcellularLocation>
        <location evidence="2">Membrane</location>
    </subcellularLocation>
</comment>
<evidence type="ECO:0000259" key="14">
    <source>
        <dbReference type="PROSITE" id="PS50113"/>
    </source>
</evidence>
<keyword evidence="6 12" id="KW-0812">Transmembrane</keyword>
<dbReference type="InterPro" id="IPR006189">
    <property type="entry name" value="CHASE_dom"/>
</dbReference>
<feature type="transmembrane region" description="Helical" evidence="12">
    <location>
        <begin position="30"/>
        <end position="51"/>
    </location>
</feature>
<dbReference type="InterPro" id="IPR036890">
    <property type="entry name" value="HATPase_C_sf"/>
</dbReference>
<dbReference type="FunFam" id="1.10.287.130:FF:000070">
    <property type="entry name" value="Histidine kinase sensor protein"/>
    <property type="match status" value="1"/>
</dbReference>
<evidence type="ECO:0000256" key="2">
    <source>
        <dbReference type="ARBA" id="ARBA00004370"/>
    </source>
</evidence>
<dbReference type="Pfam" id="PF08448">
    <property type="entry name" value="PAS_4"/>
    <property type="match status" value="1"/>
</dbReference>
<dbReference type="NCBIfam" id="TIGR00229">
    <property type="entry name" value="sensory_box"/>
    <property type="match status" value="1"/>
</dbReference>
<keyword evidence="5" id="KW-0808">Transferase</keyword>
<dbReference type="FunFam" id="3.30.565.10:FF:000006">
    <property type="entry name" value="Sensor histidine kinase WalK"/>
    <property type="match status" value="1"/>
</dbReference>
<dbReference type="PROSITE" id="PS50113">
    <property type="entry name" value="PAC"/>
    <property type="match status" value="1"/>
</dbReference>
<dbReference type="InterPro" id="IPR013656">
    <property type="entry name" value="PAS_4"/>
</dbReference>
<keyword evidence="9 12" id="KW-0472">Membrane</keyword>
<dbReference type="SMART" id="SM00388">
    <property type="entry name" value="HisKA"/>
    <property type="match status" value="1"/>
</dbReference>
<dbReference type="InterPro" id="IPR003594">
    <property type="entry name" value="HATPase_dom"/>
</dbReference>
<feature type="domain" description="CHASE" evidence="15">
    <location>
        <begin position="159"/>
        <end position="317"/>
    </location>
</feature>
<keyword evidence="7" id="KW-0418">Kinase</keyword>
<dbReference type="AlphaFoldDB" id="A0A562L823"/>
<dbReference type="GO" id="GO:0005886">
    <property type="term" value="C:plasma membrane"/>
    <property type="evidence" value="ECO:0007669"/>
    <property type="project" value="UniProtKB-ARBA"/>
</dbReference>
<dbReference type="GO" id="GO:0030295">
    <property type="term" value="F:protein kinase activator activity"/>
    <property type="evidence" value="ECO:0007669"/>
    <property type="project" value="TreeGrafter"/>
</dbReference>
<dbReference type="GO" id="GO:0000156">
    <property type="term" value="F:phosphorelay response regulator activity"/>
    <property type="evidence" value="ECO:0007669"/>
    <property type="project" value="TreeGrafter"/>
</dbReference>
<comment type="catalytic activity">
    <reaction evidence="1">
        <text>ATP + protein L-histidine = ADP + protein N-phospho-L-histidine.</text>
        <dbReference type="EC" id="2.7.13.3"/>
    </reaction>
</comment>
<feature type="transmembrane region" description="Helical" evidence="12">
    <location>
        <begin position="335"/>
        <end position="355"/>
    </location>
</feature>
<evidence type="ECO:0000259" key="15">
    <source>
        <dbReference type="PROSITE" id="PS50839"/>
    </source>
</evidence>
<dbReference type="InterPro" id="IPR003661">
    <property type="entry name" value="HisK_dim/P_dom"/>
</dbReference>
<dbReference type="InterPro" id="IPR050351">
    <property type="entry name" value="BphY/WalK/GraS-like"/>
</dbReference>
<dbReference type="PROSITE" id="PS50109">
    <property type="entry name" value="HIS_KIN"/>
    <property type="match status" value="1"/>
</dbReference>
<feature type="domain" description="Histidine kinase" evidence="13">
    <location>
        <begin position="527"/>
        <end position="742"/>
    </location>
</feature>
<dbReference type="SMART" id="SM01079">
    <property type="entry name" value="CHASE"/>
    <property type="match status" value="1"/>
</dbReference>
<keyword evidence="10" id="KW-0175">Coiled coil</keyword>
<dbReference type="Pfam" id="PF03924">
    <property type="entry name" value="CHASE"/>
    <property type="match status" value="1"/>
</dbReference>
<dbReference type="InterPro" id="IPR004358">
    <property type="entry name" value="Sig_transdc_His_kin-like_C"/>
</dbReference>
<dbReference type="SMART" id="SM00387">
    <property type="entry name" value="HATPase_c"/>
    <property type="match status" value="1"/>
</dbReference>
<dbReference type="CDD" id="cd00130">
    <property type="entry name" value="PAS"/>
    <property type="match status" value="1"/>
</dbReference>
<name>A0A562L823_9GAMM</name>
<dbReference type="PANTHER" id="PTHR42878:SF15">
    <property type="entry name" value="BACTERIOPHYTOCHROME"/>
    <property type="match status" value="1"/>
</dbReference>
<evidence type="ECO:0000256" key="10">
    <source>
        <dbReference type="SAM" id="Coils"/>
    </source>
</evidence>